<keyword evidence="3 9" id="KW-0031">Aminopeptidase</keyword>
<dbReference type="SUPFAM" id="SSF53187">
    <property type="entry name" value="Zn-dependent exopeptidases"/>
    <property type="match status" value="1"/>
</dbReference>
<name>A0A895XGX0_9ACTN</name>
<dbReference type="Pfam" id="PF02127">
    <property type="entry name" value="Peptidase_M18"/>
    <property type="match status" value="1"/>
</dbReference>
<gene>
    <name evidence="11" type="ORF">JQS30_12540</name>
</gene>
<dbReference type="PRINTS" id="PR00932">
    <property type="entry name" value="AMINO1PTASE"/>
</dbReference>
<dbReference type="AlphaFoldDB" id="A0A895XGX0"/>
<dbReference type="KEGG" id="nav:JQS30_12540"/>
<dbReference type="Proteomes" id="UP000662939">
    <property type="component" value="Chromosome"/>
</dbReference>
<dbReference type="Gene3D" id="2.30.250.10">
    <property type="entry name" value="Aminopeptidase i, Domain 2"/>
    <property type="match status" value="1"/>
</dbReference>
<dbReference type="GO" id="GO:0006508">
    <property type="term" value="P:proteolysis"/>
    <property type="evidence" value="ECO:0007669"/>
    <property type="project" value="UniProtKB-KW"/>
</dbReference>
<evidence type="ECO:0000256" key="8">
    <source>
        <dbReference type="ARBA" id="ARBA00023049"/>
    </source>
</evidence>
<dbReference type="PANTHER" id="PTHR28570:SF3">
    <property type="entry name" value="ASPARTYL AMINOPEPTIDASE"/>
    <property type="match status" value="1"/>
</dbReference>
<keyword evidence="4 9" id="KW-0645">Protease</keyword>
<evidence type="ECO:0000256" key="7">
    <source>
        <dbReference type="ARBA" id="ARBA00022833"/>
    </source>
</evidence>
<dbReference type="GO" id="GO:0008270">
    <property type="term" value="F:zinc ion binding"/>
    <property type="evidence" value="ECO:0007669"/>
    <property type="project" value="InterPro"/>
</dbReference>
<dbReference type="InterPro" id="IPR001948">
    <property type="entry name" value="Peptidase_M18"/>
</dbReference>
<dbReference type="EC" id="3.4.11.-" evidence="10"/>
<dbReference type="GO" id="GO:0005737">
    <property type="term" value="C:cytoplasm"/>
    <property type="evidence" value="ECO:0007669"/>
    <property type="project" value="UniProtKB-ARBA"/>
</dbReference>
<dbReference type="SUPFAM" id="SSF101821">
    <property type="entry name" value="Aminopeptidase/glucanase lid domain"/>
    <property type="match status" value="1"/>
</dbReference>
<keyword evidence="7 9" id="KW-0862">Zinc</keyword>
<evidence type="ECO:0000256" key="9">
    <source>
        <dbReference type="RuleBase" id="RU004386"/>
    </source>
</evidence>
<evidence type="ECO:0000256" key="3">
    <source>
        <dbReference type="ARBA" id="ARBA00022438"/>
    </source>
</evidence>
<dbReference type="NCBIfam" id="NF002759">
    <property type="entry name" value="PRK02813.1"/>
    <property type="match status" value="1"/>
</dbReference>
<proteinExistence type="inferred from homology"/>
<evidence type="ECO:0000256" key="1">
    <source>
        <dbReference type="ARBA" id="ARBA00001947"/>
    </source>
</evidence>
<evidence type="ECO:0000313" key="11">
    <source>
        <dbReference type="EMBL" id="QSB04594.1"/>
    </source>
</evidence>
<protein>
    <recommendedName>
        <fullName evidence="10">M18 family aminopeptidase</fullName>
        <ecNumber evidence="10">3.4.11.-</ecNumber>
    </recommendedName>
</protein>
<dbReference type="EMBL" id="CP070496">
    <property type="protein sequence ID" value="QSB04594.1"/>
    <property type="molecule type" value="Genomic_DNA"/>
</dbReference>
<reference evidence="11" key="1">
    <citation type="submission" date="2021-02" db="EMBL/GenBank/DDBJ databases">
        <title>Natronoglycomyces albus gen. nov., sp. nov, a haloalkaliphilic actinobacterium from a soda solonchak soil.</title>
        <authorList>
            <person name="Sorokin D.Y."/>
            <person name="Khijniak T.V."/>
            <person name="Zakharycheva A.P."/>
            <person name="Boueva O.V."/>
            <person name="Ariskina E.V."/>
            <person name="Hahnke R.L."/>
            <person name="Bunk B."/>
            <person name="Sproer C."/>
            <person name="Schumann P."/>
            <person name="Evtushenko L.I."/>
            <person name="Kublanov I.V."/>
        </authorList>
    </citation>
    <scope>NUCLEOTIDE SEQUENCE</scope>
    <source>
        <strain evidence="11">DSM 106290</strain>
    </source>
</reference>
<keyword evidence="12" id="KW-1185">Reference proteome</keyword>
<keyword evidence="6 9" id="KW-0378">Hydrolase</keyword>
<evidence type="ECO:0000256" key="6">
    <source>
        <dbReference type="ARBA" id="ARBA00022801"/>
    </source>
</evidence>
<comment type="cofactor">
    <cofactor evidence="1 10">
        <name>Zn(2+)</name>
        <dbReference type="ChEBI" id="CHEBI:29105"/>
    </cofactor>
</comment>
<organism evidence="11 12">
    <name type="scientific">Natronoglycomyces albus</name>
    <dbReference type="NCBI Taxonomy" id="2811108"/>
    <lineage>
        <taxon>Bacteria</taxon>
        <taxon>Bacillati</taxon>
        <taxon>Actinomycetota</taxon>
        <taxon>Actinomycetes</taxon>
        <taxon>Glycomycetales</taxon>
        <taxon>Glycomycetaceae</taxon>
        <taxon>Natronoglycomyces</taxon>
    </lineage>
</organism>
<dbReference type="GO" id="GO:0008237">
    <property type="term" value="F:metallopeptidase activity"/>
    <property type="evidence" value="ECO:0007669"/>
    <property type="project" value="UniProtKB-KW"/>
</dbReference>
<dbReference type="InterPro" id="IPR023358">
    <property type="entry name" value="Peptidase_M18_dom2"/>
</dbReference>
<comment type="similarity">
    <text evidence="2 9">Belongs to the peptidase M18 family.</text>
</comment>
<dbReference type="Gene3D" id="3.40.630.10">
    <property type="entry name" value="Zn peptidases"/>
    <property type="match status" value="1"/>
</dbReference>
<evidence type="ECO:0000256" key="10">
    <source>
        <dbReference type="RuleBase" id="RU004387"/>
    </source>
</evidence>
<evidence type="ECO:0000256" key="2">
    <source>
        <dbReference type="ARBA" id="ARBA00008290"/>
    </source>
</evidence>
<sequence>MPRFDRSLAEDLAAYIHASPTPSHACEQAAVRLRAAGFQQLAETQQWPTEPGGYFLIRGGSLVGWYVRESGQFQHGFRVFGGHTDSPTLRVKPLPDVGKAGWQQIGVEIYGGVPHDTWLDRDLGVAGRLALRSGETVLVHVDRPLLRVPRLAIHLDRRVNVDGNKLNAQTQMTPIWGLGEPTQGEFVAFLADEAGVDAADVLGFDVVTCGTERPAFLGRDSEFLAAPRLDNLMSTHAGVAALIAAAQEESDVVPVLIANDHEEIGSVSYSGAQSPLLDTVLRRLIGTDGACDPATAAQVLARSAMMSSDTGHAVHPNYAERHEPDTHPLPNGGPMLKINGEQNYATSAEGQALFTRACEAAEVPSQFYVQRNDLPCGSTIGAITSARLGVQTVDVGPAILSMHSAREMCGTDDTHYLAQMALAFMTGA</sequence>
<dbReference type="RefSeq" id="WP_213170592.1">
    <property type="nucleotide sequence ID" value="NZ_CP070496.1"/>
</dbReference>
<keyword evidence="8 9" id="KW-0482">Metalloprotease</keyword>
<accession>A0A895XGX0</accession>
<keyword evidence="5 9" id="KW-0479">Metal-binding</keyword>
<evidence type="ECO:0000313" key="12">
    <source>
        <dbReference type="Proteomes" id="UP000662939"/>
    </source>
</evidence>
<evidence type="ECO:0000256" key="5">
    <source>
        <dbReference type="ARBA" id="ARBA00022723"/>
    </source>
</evidence>
<evidence type="ECO:0000256" key="4">
    <source>
        <dbReference type="ARBA" id="ARBA00022670"/>
    </source>
</evidence>
<dbReference type="PANTHER" id="PTHR28570">
    <property type="entry name" value="ASPARTYL AMINOPEPTIDASE"/>
    <property type="match status" value="1"/>
</dbReference>
<dbReference type="GO" id="GO:0004177">
    <property type="term" value="F:aminopeptidase activity"/>
    <property type="evidence" value="ECO:0007669"/>
    <property type="project" value="UniProtKB-KW"/>
</dbReference>